<dbReference type="GO" id="GO:0055085">
    <property type="term" value="P:transmembrane transport"/>
    <property type="evidence" value="ECO:0007669"/>
    <property type="project" value="InterPro"/>
</dbReference>
<feature type="transmembrane region" description="Helical" evidence="7">
    <location>
        <begin position="12"/>
        <end position="30"/>
    </location>
</feature>
<evidence type="ECO:0000313" key="10">
    <source>
        <dbReference type="EMBL" id="RXK07749.1"/>
    </source>
</evidence>
<evidence type="ECO:0000313" key="12">
    <source>
        <dbReference type="Proteomes" id="UP000290172"/>
    </source>
</evidence>
<proteinExistence type="inferred from homology"/>
<reference evidence="11 12" key="1">
    <citation type="submission" date="2017-10" db="EMBL/GenBank/DDBJ databases">
        <title>Genomics of the genus Arcobacter.</title>
        <authorList>
            <person name="Perez-Cataluna A."/>
            <person name="Figueras M.J."/>
        </authorList>
    </citation>
    <scope>NUCLEOTIDE SEQUENCE [LARGE SCALE GENOMIC DNA]</scope>
    <source>
        <strain evidence="10 11">CECT 8441</strain>
        <strain evidence="9 12">CECT 8993</strain>
    </source>
</reference>
<comment type="similarity">
    <text evidence="7">Belongs to the binding-protein-dependent transport system permease family.</text>
</comment>
<dbReference type="Proteomes" id="UP000290172">
    <property type="component" value="Unassembled WGS sequence"/>
</dbReference>
<dbReference type="PANTHER" id="PTHR43163">
    <property type="entry name" value="DIPEPTIDE TRANSPORT SYSTEM PERMEASE PROTEIN DPPB-RELATED"/>
    <property type="match status" value="1"/>
</dbReference>
<evidence type="ECO:0000256" key="1">
    <source>
        <dbReference type="ARBA" id="ARBA00004651"/>
    </source>
</evidence>
<evidence type="ECO:0000256" key="6">
    <source>
        <dbReference type="ARBA" id="ARBA00023136"/>
    </source>
</evidence>
<organism evidence="10 11">
    <name type="scientific">Halarcobacter ebronensis</name>
    <dbReference type="NCBI Taxonomy" id="1462615"/>
    <lineage>
        <taxon>Bacteria</taxon>
        <taxon>Pseudomonadati</taxon>
        <taxon>Campylobacterota</taxon>
        <taxon>Epsilonproteobacteria</taxon>
        <taxon>Campylobacterales</taxon>
        <taxon>Arcobacteraceae</taxon>
        <taxon>Halarcobacter</taxon>
    </lineage>
</organism>
<dbReference type="Gene3D" id="1.10.3720.10">
    <property type="entry name" value="MetI-like"/>
    <property type="match status" value="1"/>
</dbReference>
<feature type="transmembrane region" description="Helical" evidence="7">
    <location>
        <begin position="280"/>
        <end position="301"/>
    </location>
</feature>
<keyword evidence="6 7" id="KW-0472">Membrane</keyword>
<dbReference type="PROSITE" id="PS50928">
    <property type="entry name" value="ABC_TM1"/>
    <property type="match status" value="1"/>
</dbReference>
<feature type="transmembrane region" description="Helical" evidence="7">
    <location>
        <begin position="101"/>
        <end position="127"/>
    </location>
</feature>
<dbReference type="AlphaFoldDB" id="A0A4Q1ARH9"/>
<accession>A0A4Q1ARH9</accession>
<feature type="transmembrane region" description="Helical" evidence="7">
    <location>
        <begin position="173"/>
        <end position="196"/>
    </location>
</feature>
<dbReference type="InterPro" id="IPR000515">
    <property type="entry name" value="MetI-like"/>
</dbReference>
<feature type="domain" description="ABC transmembrane type-1" evidence="8">
    <location>
        <begin position="99"/>
        <end position="295"/>
    </location>
</feature>
<evidence type="ECO:0000313" key="9">
    <source>
        <dbReference type="EMBL" id="RXJ69383.1"/>
    </source>
</evidence>
<dbReference type="NCBIfam" id="NF045469">
    <property type="entry name" value="Opp1B"/>
    <property type="match status" value="1"/>
</dbReference>
<keyword evidence="3" id="KW-1003">Cell membrane</keyword>
<dbReference type="InterPro" id="IPR045621">
    <property type="entry name" value="BPD_transp_1_N"/>
</dbReference>
<dbReference type="InterPro" id="IPR035906">
    <property type="entry name" value="MetI-like_sf"/>
</dbReference>
<keyword evidence="5 7" id="KW-1133">Transmembrane helix</keyword>
<feature type="transmembrane region" description="Helical" evidence="7">
    <location>
        <begin position="230"/>
        <end position="252"/>
    </location>
</feature>
<dbReference type="Proteomes" id="UP000289758">
    <property type="component" value="Unassembled WGS sequence"/>
</dbReference>
<dbReference type="InterPro" id="IPR050036">
    <property type="entry name" value="CntB"/>
</dbReference>
<evidence type="ECO:0000259" key="8">
    <source>
        <dbReference type="PROSITE" id="PS50928"/>
    </source>
</evidence>
<evidence type="ECO:0000256" key="2">
    <source>
        <dbReference type="ARBA" id="ARBA00022448"/>
    </source>
</evidence>
<dbReference type="Pfam" id="PF00528">
    <property type="entry name" value="BPD_transp_1"/>
    <property type="match status" value="1"/>
</dbReference>
<keyword evidence="11" id="KW-1185">Reference proteome</keyword>
<comment type="subcellular location">
    <subcellularLocation>
        <location evidence="1 7">Cell membrane</location>
        <topology evidence="1 7">Multi-pass membrane protein</topology>
    </subcellularLocation>
</comment>
<dbReference type="GO" id="GO:0005886">
    <property type="term" value="C:plasma membrane"/>
    <property type="evidence" value="ECO:0007669"/>
    <property type="project" value="UniProtKB-SubCell"/>
</dbReference>
<evidence type="ECO:0000256" key="5">
    <source>
        <dbReference type="ARBA" id="ARBA00022989"/>
    </source>
</evidence>
<name>A0A4Q1ARH9_9BACT</name>
<feature type="transmembrane region" description="Helical" evidence="7">
    <location>
        <begin position="139"/>
        <end position="161"/>
    </location>
</feature>
<keyword evidence="2 7" id="KW-0813">Transport</keyword>
<dbReference type="EMBL" id="PDKK01000002">
    <property type="protein sequence ID" value="RXK07749.1"/>
    <property type="molecule type" value="Genomic_DNA"/>
</dbReference>
<dbReference type="Pfam" id="PF19300">
    <property type="entry name" value="BPD_transp_1_N"/>
    <property type="match status" value="1"/>
</dbReference>
<evidence type="ECO:0000313" key="11">
    <source>
        <dbReference type="Proteomes" id="UP000289758"/>
    </source>
</evidence>
<dbReference type="SUPFAM" id="SSF161098">
    <property type="entry name" value="MetI-like"/>
    <property type="match status" value="1"/>
</dbReference>
<evidence type="ECO:0000256" key="7">
    <source>
        <dbReference type="RuleBase" id="RU363032"/>
    </source>
</evidence>
<sequence length="308" mass="35258">MQNLIVKRIVTLPLLLLLISFGSFFLANLSPSDPAEVTLRVNDIVPTKEAIEETRKELGLDRPFLEQYMTWVSNIVLKGDFGFSYESKKSVLKELLQATPITFYLTIFALGLIVFFSFFFGILCAVYENHWFDKTIRSLIFITTATPSFWLGLLLIWFFSLKLNLLPSGGYDSIYSLILPAFTLAITYISTFIRIIRNSLIEIKDAPFIIYAKLRGLKKSKILKHQIKNIIPPFIVALNMSIPRLFAGTIIVENVFGLPGLGRICIQAIFNRDFPIIQTYILFMAILFIVFNLIADLWIVIKDPRKRV</sequence>
<protein>
    <submittedName>
        <fullName evidence="10">Nickel ABC transporter permease subunit NikB</fullName>
    </submittedName>
</protein>
<evidence type="ECO:0000256" key="3">
    <source>
        <dbReference type="ARBA" id="ARBA00022475"/>
    </source>
</evidence>
<gene>
    <name evidence="10" type="ORF">CRV07_03150</name>
    <name evidence="9" type="ORF">CRV08_04130</name>
</gene>
<dbReference type="OrthoDB" id="9778910at2"/>
<evidence type="ECO:0000256" key="4">
    <source>
        <dbReference type="ARBA" id="ARBA00022692"/>
    </source>
</evidence>
<comment type="caution">
    <text evidence="10">The sequence shown here is derived from an EMBL/GenBank/DDBJ whole genome shotgun (WGS) entry which is preliminary data.</text>
</comment>
<keyword evidence="4 7" id="KW-0812">Transmembrane</keyword>
<dbReference type="EMBL" id="PDKJ01000003">
    <property type="protein sequence ID" value="RXJ69383.1"/>
    <property type="molecule type" value="Genomic_DNA"/>
</dbReference>
<dbReference type="CDD" id="cd06261">
    <property type="entry name" value="TM_PBP2"/>
    <property type="match status" value="1"/>
</dbReference>
<dbReference type="PANTHER" id="PTHR43163:SF6">
    <property type="entry name" value="DIPEPTIDE TRANSPORT SYSTEM PERMEASE PROTEIN DPPB-RELATED"/>
    <property type="match status" value="1"/>
</dbReference>